<reference evidence="2" key="1">
    <citation type="submission" date="2023-03" db="UniProtKB">
        <authorList>
            <consortium name="EnsemblPlants"/>
        </authorList>
    </citation>
    <scope>IDENTIFICATION</scope>
</reference>
<proteinExistence type="predicted"/>
<accession>A0A9I9DT82</accession>
<protein>
    <submittedName>
        <fullName evidence="2">Uncharacterized protein</fullName>
    </submittedName>
</protein>
<evidence type="ECO:0000256" key="1">
    <source>
        <dbReference type="SAM" id="MobiDB-lite"/>
    </source>
</evidence>
<name>A0A9I9DT82_CUCME</name>
<dbReference type="EnsemblPlants" id="MELO3C022747.2.1">
    <property type="protein sequence ID" value="MELO3C022747.2.1"/>
    <property type="gene ID" value="MELO3C022747.2"/>
</dbReference>
<feature type="region of interest" description="Disordered" evidence="1">
    <location>
        <begin position="22"/>
        <end position="56"/>
    </location>
</feature>
<dbReference type="AlphaFoldDB" id="A0A9I9DT82"/>
<sequence length="56" mass="6287">MNIGENEAEEFNKPSRKIVGRGEGCITAIAPPPWKKPEKTTADEASKLQSRRCFRI</sequence>
<organism evidence="2">
    <name type="scientific">Cucumis melo</name>
    <name type="common">Muskmelon</name>
    <dbReference type="NCBI Taxonomy" id="3656"/>
    <lineage>
        <taxon>Eukaryota</taxon>
        <taxon>Viridiplantae</taxon>
        <taxon>Streptophyta</taxon>
        <taxon>Embryophyta</taxon>
        <taxon>Tracheophyta</taxon>
        <taxon>Spermatophyta</taxon>
        <taxon>Magnoliopsida</taxon>
        <taxon>eudicotyledons</taxon>
        <taxon>Gunneridae</taxon>
        <taxon>Pentapetalae</taxon>
        <taxon>rosids</taxon>
        <taxon>fabids</taxon>
        <taxon>Cucurbitales</taxon>
        <taxon>Cucurbitaceae</taxon>
        <taxon>Benincaseae</taxon>
        <taxon>Cucumis</taxon>
    </lineage>
</organism>
<evidence type="ECO:0000313" key="2">
    <source>
        <dbReference type="EnsemblPlants" id="MELO3C022747.2.1"/>
    </source>
</evidence>
<feature type="compositionally biased region" description="Basic and acidic residues" evidence="1">
    <location>
        <begin position="35"/>
        <end position="46"/>
    </location>
</feature>
<dbReference type="Gramene" id="MELO3C022747.2.1">
    <property type="protein sequence ID" value="MELO3C022747.2.1"/>
    <property type="gene ID" value="MELO3C022747.2"/>
</dbReference>